<dbReference type="Proteomes" id="UP000001784">
    <property type="component" value="Chromosome"/>
</dbReference>
<reference evidence="1 2" key="1">
    <citation type="submission" date="2006-10" db="EMBL/GenBank/DDBJ databases">
        <title>Complete sequence of Syntrophobacter fumaroxidans MPOB.</title>
        <authorList>
            <consortium name="US DOE Joint Genome Institute"/>
            <person name="Copeland A."/>
            <person name="Lucas S."/>
            <person name="Lapidus A."/>
            <person name="Barry K."/>
            <person name="Detter J.C."/>
            <person name="Glavina del Rio T."/>
            <person name="Hammon N."/>
            <person name="Israni S."/>
            <person name="Pitluck S."/>
            <person name="Goltsman E.G."/>
            <person name="Martinez M."/>
            <person name="Schmutz J."/>
            <person name="Larimer F."/>
            <person name="Land M."/>
            <person name="Hauser L."/>
            <person name="Kyrpides N."/>
            <person name="Kim E."/>
            <person name="Boone D.R."/>
            <person name="Brockman F."/>
            <person name="Culley D."/>
            <person name="Ferry J."/>
            <person name="Gunsalus R."/>
            <person name="McInerney M.J."/>
            <person name="Morrison M."/>
            <person name="Plugge C."/>
            <person name="Rohlin L."/>
            <person name="Scholten J."/>
            <person name="Sieber J."/>
            <person name="Stams A.J.M."/>
            <person name="Worm P."/>
            <person name="Henstra A.M."/>
            <person name="Richardson P."/>
        </authorList>
    </citation>
    <scope>NUCLEOTIDE SEQUENCE [LARGE SCALE GENOMIC DNA]</scope>
    <source>
        <strain evidence="2">DSM 10017 / MPOB</strain>
    </source>
</reference>
<accession>A0LJ45</accession>
<evidence type="ECO:0000313" key="1">
    <source>
        <dbReference type="EMBL" id="ABK17447.1"/>
    </source>
</evidence>
<keyword evidence="2" id="KW-1185">Reference proteome</keyword>
<name>A0LJ45_SYNFM</name>
<dbReference type="STRING" id="335543.Sfum_1760"/>
<organism evidence="1 2">
    <name type="scientific">Syntrophobacter fumaroxidans (strain DSM 10017 / MPOB)</name>
    <dbReference type="NCBI Taxonomy" id="335543"/>
    <lineage>
        <taxon>Bacteria</taxon>
        <taxon>Pseudomonadati</taxon>
        <taxon>Thermodesulfobacteriota</taxon>
        <taxon>Syntrophobacteria</taxon>
        <taxon>Syntrophobacterales</taxon>
        <taxon>Syntrophobacteraceae</taxon>
        <taxon>Syntrophobacter</taxon>
    </lineage>
</organism>
<gene>
    <name evidence="1" type="ordered locus">Sfum_1760</name>
</gene>
<dbReference type="RefSeq" id="WP_011698617.1">
    <property type="nucleotide sequence ID" value="NC_008554.1"/>
</dbReference>
<dbReference type="HOGENOM" id="CLU_2290290_0_0_7"/>
<protein>
    <submittedName>
        <fullName evidence="1">Uncharacterized protein</fullName>
    </submittedName>
</protein>
<dbReference type="AlphaFoldDB" id="A0LJ45"/>
<sequence length="101" mass="11803">MIFRKNRRKRVPVLTKHLRLRVESCVNTILELNVRLGEGKIKPEIIQQFERLKDSLQYVRDDSVDEEDIDRIEEATNQLLAEIRTTYGETLSVPSRGGQTH</sequence>
<dbReference type="EMBL" id="CP000478">
    <property type="protein sequence ID" value="ABK17447.1"/>
    <property type="molecule type" value="Genomic_DNA"/>
</dbReference>
<dbReference type="KEGG" id="sfu:Sfum_1760"/>
<dbReference type="OrthoDB" id="5521552at2"/>
<proteinExistence type="predicted"/>
<dbReference type="InParanoid" id="A0LJ45"/>
<evidence type="ECO:0000313" key="2">
    <source>
        <dbReference type="Proteomes" id="UP000001784"/>
    </source>
</evidence>